<reference evidence="4" key="1">
    <citation type="submission" date="2018-12" db="EMBL/GenBank/DDBJ databases">
        <title>Complete genome sequence of Paenibacillus sp. MBLB1234.</title>
        <authorList>
            <person name="Nam Y.-D."/>
            <person name="Kang J."/>
            <person name="Chung W.-H."/>
            <person name="Park Y.S."/>
        </authorList>
    </citation>
    <scope>NUCLEOTIDE SEQUENCE [LARGE SCALE GENOMIC DNA]</scope>
    <source>
        <strain evidence="4">MBLB1234</strain>
    </source>
</reference>
<feature type="domain" description="DUF4097" evidence="2">
    <location>
        <begin position="121"/>
        <end position="252"/>
    </location>
</feature>
<gene>
    <name evidence="3" type="ORF">EI981_02020</name>
</gene>
<accession>A0A3Q9I645</accession>
<protein>
    <recommendedName>
        <fullName evidence="2">DUF4097 domain-containing protein</fullName>
    </recommendedName>
</protein>
<evidence type="ECO:0000259" key="2">
    <source>
        <dbReference type="Pfam" id="PF13349"/>
    </source>
</evidence>
<dbReference type="AlphaFoldDB" id="A0A3Q9I645"/>
<evidence type="ECO:0000256" key="1">
    <source>
        <dbReference type="SAM" id="Phobius"/>
    </source>
</evidence>
<keyword evidence="1" id="KW-0812">Transmembrane</keyword>
<proteinExistence type="predicted"/>
<feature type="transmembrane region" description="Helical" evidence="1">
    <location>
        <begin position="7"/>
        <end position="27"/>
    </location>
</feature>
<dbReference type="Gene3D" id="2.160.20.120">
    <property type="match status" value="1"/>
</dbReference>
<name>A0A3Q9I645_9BACL</name>
<dbReference type="OrthoDB" id="2654876at2"/>
<dbReference type="Pfam" id="PF13349">
    <property type="entry name" value="DUF4097"/>
    <property type="match status" value="1"/>
</dbReference>
<dbReference type="InterPro" id="IPR025164">
    <property type="entry name" value="Toastrack_DUF4097"/>
</dbReference>
<sequence length="253" mass="27873">MMKTNKWILIFLMVVVVGVLVIGLTVGSENVEIVKQIPVDEIQSIEVFNDSLDVEVKSSTDNQVHVDIKGKQKDKKKIPVKITHQDHKLIIQQTSQMGGAFSAFTWGKEGTIQISIPQNTVEQVTLTSDDGDIHIHGLSLSRLMVQDRAGYVKLDEVEAEVITAFSKTGDIVLRRANERGERNIETETGDIQVVYQTVPASLKLEVENIKGDTAVHLENLSRTTNTDKKISGIIGAGENSLTVRSRSGSIDIK</sequence>
<keyword evidence="1" id="KW-0472">Membrane</keyword>
<keyword evidence="1" id="KW-1133">Transmembrane helix</keyword>
<organism evidence="3 4">
    <name type="scientific">Paenibacillus lutimineralis</name>
    <dbReference type="NCBI Taxonomy" id="2707005"/>
    <lineage>
        <taxon>Bacteria</taxon>
        <taxon>Bacillati</taxon>
        <taxon>Bacillota</taxon>
        <taxon>Bacilli</taxon>
        <taxon>Bacillales</taxon>
        <taxon>Paenibacillaceae</taxon>
        <taxon>Paenibacillus</taxon>
    </lineage>
</organism>
<dbReference type="Proteomes" id="UP000270678">
    <property type="component" value="Chromosome"/>
</dbReference>
<evidence type="ECO:0000313" key="4">
    <source>
        <dbReference type="Proteomes" id="UP000270678"/>
    </source>
</evidence>
<keyword evidence="4" id="KW-1185">Reference proteome</keyword>
<evidence type="ECO:0000313" key="3">
    <source>
        <dbReference type="EMBL" id="AZS13367.1"/>
    </source>
</evidence>
<dbReference type="KEGG" id="plut:EI981_02020"/>
<dbReference type="EMBL" id="CP034346">
    <property type="protein sequence ID" value="AZS13367.1"/>
    <property type="molecule type" value="Genomic_DNA"/>
</dbReference>